<feature type="repeat" description="TPR" evidence="3">
    <location>
        <begin position="354"/>
        <end position="387"/>
    </location>
</feature>
<comment type="caution">
    <text evidence="5">The sequence shown here is derived from an EMBL/GenBank/DDBJ whole genome shotgun (WGS) entry which is preliminary data.</text>
</comment>
<dbReference type="EMBL" id="MEXN01000005">
    <property type="protein sequence ID" value="OGD03619.1"/>
    <property type="molecule type" value="Genomic_DNA"/>
</dbReference>
<dbReference type="Proteomes" id="UP000177080">
    <property type="component" value="Unassembled WGS sequence"/>
</dbReference>
<name>A0A1F4ZB53_9BACT</name>
<proteinExistence type="predicted"/>
<sequence length="446" mass="49942">MFLIHLSFLNRDFLWLEHNDIQRRAAVLPLSQIYKAFTSPFGHTSFYRPAVTISYSLDSAIYGQWLPGFHLTSIFLHLLVAALTPLFLSVFFHLTAKEKLLTTLVIGVHPVASPVVGLIFQRQESLVLIGIMLTLYFYNLNRALPTSAAFALALFSKETALIIVPALILLTKKFHRSPLLLLASLILVYSTLRYSAVPQVWGTPAVSLSLSENIGTRLDLLNRWLFMLVAPLKPTLSDVVPILKITDPKSLFSLFLLIIAFLKIKNKKFLVLFAIMLAPGLNIIPVPRVGSPHYAYLPLIPFALGLVLITRRLGSPLLYLWIAIASVSTFFAGFQYQNDATLFTPEVATDPDFSEAHSYLGNYYLFKGDYIQAESELEQATKTHPHKLYFYLGYPDMINLAGIKFTLGKPAESRNLYQKAKATAPPNLLPYINSALLLLYPSPGPR</sequence>
<keyword evidence="4" id="KW-0812">Transmembrane</keyword>
<dbReference type="PANTHER" id="PTHR44227">
    <property type="match status" value="1"/>
</dbReference>
<keyword evidence="4" id="KW-0472">Membrane</keyword>
<feature type="transmembrane region" description="Helical" evidence="4">
    <location>
        <begin position="126"/>
        <end position="144"/>
    </location>
</feature>
<dbReference type="PROSITE" id="PS50005">
    <property type="entry name" value="TPR"/>
    <property type="match status" value="1"/>
</dbReference>
<accession>A0A1F4ZB53</accession>
<evidence type="ECO:0000256" key="4">
    <source>
        <dbReference type="SAM" id="Phobius"/>
    </source>
</evidence>
<feature type="transmembrane region" description="Helical" evidence="4">
    <location>
        <begin position="100"/>
        <end position="119"/>
    </location>
</feature>
<keyword evidence="2 3" id="KW-0802">TPR repeat</keyword>
<keyword evidence="1" id="KW-0677">Repeat</keyword>
<evidence type="ECO:0000256" key="2">
    <source>
        <dbReference type="ARBA" id="ARBA00022803"/>
    </source>
</evidence>
<feature type="transmembrane region" description="Helical" evidence="4">
    <location>
        <begin position="242"/>
        <end position="262"/>
    </location>
</feature>
<evidence type="ECO:0000313" key="5">
    <source>
        <dbReference type="EMBL" id="OGD03619.1"/>
    </source>
</evidence>
<feature type="transmembrane region" description="Helical" evidence="4">
    <location>
        <begin position="150"/>
        <end position="170"/>
    </location>
</feature>
<dbReference type="GO" id="GO:0030968">
    <property type="term" value="P:endoplasmic reticulum unfolded protein response"/>
    <property type="evidence" value="ECO:0007669"/>
    <property type="project" value="TreeGrafter"/>
</dbReference>
<evidence type="ECO:0000256" key="1">
    <source>
        <dbReference type="ARBA" id="ARBA00022737"/>
    </source>
</evidence>
<feature type="transmembrane region" description="Helical" evidence="4">
    <location>
        <begin position="74"/>
        <end position="94"/>
    </location>
</feature>
<dbReference type="InterPro" id="IPR052346">
    <property type="entry name" value="O-mannosyl-transferase_TMTC"/>
</dbReference>
<protein>
    <submittedName>
        <fullName evidence="5">Uncharacterized protein</fullName>
    </submittedName>
</protein>
<feature type="transmembrane region" description="Helical" evidence="4">
    <location>
        <begin position="317"/>
        <end position="336"/>
    </location>
</feature>
<dbReference type="InterPro" id="IPR019734">
    <property type="entry name" value="TPR_rpt"/>
</dbReference>
<dbReference type="PANTHER" id="PTHR44227:SF3">
    <property type="entry name" value="PROTEIN O-MANNOSYL-TRANSFERASE TMTC4"/>
    <property type="match status" value="1"/>
</dbReference>
<gene>
    <name evidence="5" type="ORF">A2989_02975</name>
</gene>
<feature type="transmembrane region" description="Helical" evidence="4">
    <location>
        <begin position="293"/>
        <end position="310"/>
    </location>
</feature>
<reference evidence="5 6" key="1">
    <citation type="journal article" date="2016" name="Nat. Commun.">
        <title>Thousands of microbial genomes shed light on interconnected biogeochemical processes in an aquifer system.</title>
        <authorList>
            <person name="Anantharaman K."/>
            <person name="Brown C.T."/>
            <person name="Hug L.A."/>
            <person name="Sharon I."/>
            <person name="Castelle C.J."/>
            <person name="Probst A.J."/>
            <person name="Thomas B.C."/>
            <person name="Singh A."/>
            <person name="Wilkins M.J."/>
            <person name="Karaoz U."/>
            <person name="Brodie E.L."/>
            <person name="Williams K.H."/>
            <person name="Hubbard S.S."/>
            <person name="Banfield J.F."/>
        </authorList>
    </citation>
    <scope>NUCLEOTIDE SEQUENCE [LARGE SCALE GENOMIC DNA]</scope>
</reference>
<feature type="transmembrane region" description="Helical" evidence="4">
    <location>
        <begin position="177"/>
        <end position="196"/>
    </location>
</feature>
<dbReference type="STRING" id="1797259.A2989_02975"/>
<evidence type="ECO:0000313" key="6">
    <source>
        <dbReference type="Proteomes" id="UP000177080"/>
    </source>
</evidence>
<organism evidence="5 6">
    <name type="scientific">Candidatus Amesbacteria bacterium RIFCSPLOWO2_01_FULL_48_25</name>
    <dbReference type="NCBI Taxonomy" id="1797259"/>
    <lineage>
        <taxon>Bacteria</taxon>
        <taxon>Candidatus Amesiibacteriota</taxon>
    </lineage>
</organism>
<dbReference type="AlphaFoldDB" id="A0A1F4ZB53"/>
<dbReference type="InterPro" id="IPR011990">
    <property type="entry name" value="TPR-like_helical_dom_sf"/>
</dbReference>
<dbReference type="GO" id="GO:0035269">
    <property type="term" value="P:protein O-linked glycosylation via mannose"/>
    <property type="evidence" value="ECO:0007669"/>
    <property type="project" value="TreeGrafter"/>
</dbReference>
<dbReference type="Gene3D" id="1.25.40.10">
    <property type="entry name" value="Tetratricopeptide repeat domain"/>
    <property type="match status" value="1"/>
</dbReference>
<dbReference type="SUPFAM" id="SSF48452">
    <property type="entry name" value="TPR-like"/>
    <property type="match status" value="1"/>
</dbReference>
<dbReference type="GO" id="GO:0000030">
    <property type="term" value="F:mannosyltransferase activity"/>
    <property type="evidence" value="ECO:0007669"/>
    <property type="project" value="TreeGrafter"/>
</dbReference>
<feature type="transmembrane region" description="Helical" evidence="4">
    <location>
        <begin position="269"/>
        <end position="287"/>
    </location>
</feature>
<keyword evidence="4" id="KW-1133">Transmembrane helix</keyword>
<evidence type="ECO:0000256" key="3">
    <source>
        <dbReference type="PROSITE-ProRule" id="PRU00339"/>
    </source>
</evidence>